<dbReference type="RefSeq" id="XP_033673330.1">
    <property type="nucleotide sequence ID" value="XM_033804164.1"/>
</dbReference>
<feature type="compositionally biased region" description="Basic and acidic residues" evidence="1">
    <location>
        <begin position="299"/>
        <end position="336"/>
    </location>
</feature>
<evidence type="ECO:0000256" key="1">
    <source>
        <dbReference type="SAM" id="MobiDB-lite"/>
    </source>
</evidence>
<feature type="compositionally biased region" description="Basic and acidic residues" evidence="1">
    <location>
        <begin position="194"/>
        <end position="227"/>
    </location>
</feature>
<dbReference type="EMBL" id="ML993581">
    <property type="protein sequence ID" value="KAF2172441.1"/>
    <property type="molecule type" value="Genomic_DNA"/>
</dbReference>
<dbReference type="InterPro" id="IPR036869">
    <property type="entry name" value="J_dom_sf"/>
</dbReference>
<protein>
    <recommendedName>
        <fullName evidence="4">J domain-containing protein</fullName>
    </recommendedName>
</protein>
<reference evidence="2" key="1">
    <citation type="journal article" date="2020" name="Stud. Mycol.">
        <title>101 Dothideomycetes genomes: a test case for predicting lifestyles and emergence of pathogens.</title>
        <authorList>
            <person name="Haridas S."/>
            <person name="Albert R."/>
            <person name="Binder M."/>
            <person name="Bloem J."/>
            <person name="Labutti K."/>
            <person name="Salamov A."/>
            <person name="Andreopoulos B."/>
            <person name="Baker S."/>
            <person name="Barry K."/>
            <person name="Bills G."/>
            <person name="Bluhm B."/>
            <person name="Cannon C."/>
            <person name="Castanera R."/>
            <person name="Culley D."/>
            <person name="Daum C."/>
            <person name="Ezra D."/>
            <person name="Gonzalez J."/>
            <person name="Henrissat B."/>
            <person name="Kuo A."/>
            <person name="Liang C."/>
            <person name="Lipzen A."/>
            <person name="Lutzoni F."/>
            <person name="Magnuson J."/>
            <person name="Mondo S."/>
            <person name="Nolan M."/>
            <person name="Ohm R."/>
            <person name="Pangilinan J."/>
            <person name="Park H.-J."/>
            <person name="Ramirez L."/>
            <person name="Alfaro M."/>
            <person name="Sun H."/>
            <person name="Tritt A."/>
            <person name="Yoshinaga Y."/>
            <person name="Zwiers L.-H."/>
            <person name="Turgeon B."/>
            <person name="Goodwin S."/>
            <person name="Spatafora J."/>
            <person name="Crous P."/>
            <person name="Grigoriev I."/>
        </authorList>
    </citation>
    <scope>NUCLEOTIDE SEQUENCE</scope>
    <source>
        <strain evidence="2">ATCC 36951</strain>
    </source>
</reference>
<feature type="compositionally biased region" description="Polar residues" evidence="1">
    <location>
        <begin position="409"/>
        <end position="426"/>
    </location>
</feature>
<feature type="compositionally biased region" description="Basic and acidic residues" evidence="1">
    <location>
        <begin position="93"/>
        <end position="108"/>
    </location>
</feature>
<feature type="compositionally biased region" description="Basic and acidic residues" evidence="1">
    <location>
        <begin position="279"/>
        <end position="292"/>
    </location>
</feature>
<name>A0A6A6CZB7_ZASCE</name>
<feature type="compositionally biased region" description="Basic and acidic residues" evidence="1">
    <location>
        <begin position="125"/>
        <end position="180"/>
    </location>
</feature>
<evidence type="ECO:0000313" key="3">
    <source>
        <dbReference type="Proteomes" id="UP000799537"/>
    </source>
</evidence>
<feature type="compositionally biased region" description="Basic and acidic residues" evidence="1">
    <location>
        <begin position="444"/>
        <end position="470"/>
    </location>
</feature>
<dbReference type="OrthoDB" id="10250354at2759"/>
<dbReference type="AlphaFoldDB" id="A0A6A6CZB7"/>
<evidence type="ECO:0008006" key="4">
    <source>
        <dbReference type="Google" id="ProtNLM"/>
    </source>
</evidence>
<dbReference type="Proteomes" id="UP000799537">
    <property type="component" value="Unassembled WGS sequence"/>
</dbReference>
<sequence length="632" mass="71943">MDSPLPADPIANWPSISDPAAKEEASNLFSAIAGAYEILSDEVRRGRYDAAVKLAELRREAMESRGGSGARAAETTSSPYKESTSRPGYASRASERAAPRYETEERRPSYATKGDYFDQPPRATARKEPEYERPSRKPTHDSKDKSSRSAKESKESERERRKDKTRKAERDTRRDRDRKYAAYAEQASESDSDEVARWQRKLREEEEVRRAKEDERRAAKDYYEKAYKQQQEADEGAYHDERARKMFAASAQAQDYIRSSRARPRPDSERRPSPQRMGSSKDKYEYVRRNDGRPSAVRRGSERPKTTGRDTESSRKTNTREPERRSSAEKVDEPRRPPTLNQTRSSPADIHIPTDKPRSQSLQVDADTTPIPQVKRAETMPYGMRRENTAPTKGSGLRQTEFNEGLATPATTPEYNGPSNANSTKYSYGRQYADDMEYATPDGYKTEVREPRDREPRERERDTRDREQARNSRPTFARKMTRSPSPVKETRESREPVESREKARTSSARYQTSPQPPPLNTRTTSYVYGGPGQGVEAYDRSRPNSGRGTSPRDAPYLYGEVRSGEARPASGSPRQKYGPYSPPDEGVRYGRTIRPEDIKFQTGNYNYKRGSGDRPNVSRHGSGNPVYATARA</sequence>
<feature type="compositionally biased region" description="Polar residues" evidence="1">
    <location>
        <begin position="389"/>
        <end position="402"/>
    </location>
</feature>
<feature type="region of interest" description="Disordered" evidence="1">
    <location>
        <begin position="60"/>
        <end position="632"/>
    </location>
</feature>
<proteinExistence type="predicted"/>
<dbReference type="GeneID" id="54557436"/>
<dbReference type="InterPro" id="IPR018253">
    <property type="entry name" value="DnaJ_domain_CS"/>
</dbReference>
<gene>
    <name evidence="2" type="ORF">M409DRAFT_17674</name>
</gene>
<dbReference type="Gene3D" id="1.10.287.110">
    <property type="entry name" value="DnaJ domain"/>
    <property type="match status" value="1"/>
</dbReference>
<feature type="compositionally biased region" description="Polar residues" evidence="1">
    <location>
        <begin position="74"/>
        <end position="86"/>
    </location>
</feature>
<keyword evidence="3" id="KW-1185">Reference proteome</keyword>
<feature type="compositionally biased region" description="Basic and acidic residues" evidence="1">
    <location>
        <begin position="488"/>
        <end position="504"/>
    </location>
</feature>
<organism evidence="2 3">
    <name type="scientific">Zasmidium cellare ATCC 36951</name>
    <dbReference type="NCBI Taxonomy" id="1080233"/>
    <lineage>
        <taxon>Eukaryota</taxon>
        <taxon>Fungi</taxon>
        <taxon>Dikarya</taxon>
        <taxon>Ascomycota</taxon>
        <taxon>Pezizomycotina</taxon>
        <taxon>Dothideomycetes</taxon>
        <taxon>Dothideomycetidae</taxon>
        <taxon>Mycosphaerellales</taxon>
        <taxon>Mycosphaerellaceae</taxon>
        <taxon>Zasmidium</taxon>
    </lineage>
</organism>
<accession>A0A6A6CZB7</accession>
<evidence type="ECO:0000313" key="2">
    <source>
        <dbReference type="EMBL" id="KAF2172441.1"/>
    </source>
</evidence>
<feature type="compositionally biased region" description="Basic and acidic residues" evidence="1">
    <location>
        <begin position="585"/>
        <end position="599"/>
    </location>
</feature>
<dbReference type="PROSITE" id="PS00636">
    <property type="entry name" value="DNAJ_1"/>
    <property type="match status" value="1"/>
</dbReference>